<dbReference type="PANTHER" id="PTHR24148">
    <property type="entry name" value="ANKYRIN REPEAT DOMAIN-CONTAINING PROTEIN 39 HOMOLOG-RELATED"/>
    <property type="match status" value="1"/>
</dbReference>
<evidence type="ECO:0000259" key="1">
    <source>
        <dbReference type="Pfam" id="PF06985"/>
    </source>
</evidence>
<dbReference type="AlphaFoldDB" id="A0AA38VLS8"/>
<proteinExistence type="predicted"/>
<evidence type="ECO:0000313" key="3">
    <source>
        <dbReference type="Proteomes" id="UP001174691"/>
    </source>
</evidence>
<keyword evidence="3" id="KW-1185">Reference proteome</keyword>
<protein>
    <submittedName>
        <fullName evidence="2">HET-domain-containing protein</fullName>
    </submittedName>
</protein>
<feature type="domain" description="Heterokaryon incompatibility" evidence="1">
    <location>
        <begin position="50"/>
        <end position="225"/>
    </location>
</feature>
<organism evidence="2 3">
    <name type="scientific">Coniochaeta hoffmannii</name>
    <dbReference type="NCBI Taxonomy" id="91930"/>
    <lineage>
        <taxon>Eukaryota</taxon>
        <taxon>Fungi</taxon>
        <taxon>Dikarya</taxon>
        <taxon>Ascomycota</taxon>
        <taxon>Pezizomycotina</taxon>
        <taxon>Sordariomycetes</taxon>
        <taxon>Sordariomycetidae</taxon>
        <taxon>Coniochaetales</taxon>
        <taxon>Coniochaetaceae</taxon>
        <taxon>Coniochaeta</taxon>
    </lineage>
</organism>
<dbReference type="InterPro" id="IPR052895">
    <property type="entry name" value="HetReg/Transcr_Mod"/>
</dbReference>
<dbReference type="Pfam" id="PF06985">
    <property type="entry name" value="HET"/>
    <property type="match status" value="1"/>
</dbReference>
<name>A0AA38VLS8_9PEZI</name>
<gene>
    <name evidence="2" type="ORF">NKR19_g3736</name>
</gene>
<sequence>MSLYRPLDPNRHEIRLLHLLPESPSEGGFDSPINCTLTYADLDSPSLPAYEALTYFWGDPSDTRPITLDSSFPVSITANLCLALRHLRLPFSPRTLWVDALCINQSDTAERSHQVSLMRDVYQRCARDIAWLGPLADSDDFAPDYLGDSDGKTEIAYAEHVGAGMELLRRMRLRDLADASLAGNPGLGSMLGGEEHHELDYRQVDALRAIFQRPQIWRRVWVMQELSCAREVTLVYAREELDWRVVSGFLDNRAYADAFHMPQGHGTSSPVTMGLMTAVLAVEHQRGVMREGYRAGLLDVLARFKNVHSTDPRDRVYGLLGLVTEEHSVRVDYGKKVGDAFAEVAVYLINSLGNLDIICQNPWAKDKHTPGLASWVPDFADEEYSNRDASTGFARLLFAQRSIFAAGREKCETPARAEVRDGRWKIRARGAVIGKLGKVLHDECHDEKIRDSSYGPLLLPRKWMLLYFGTELLDAPEEKRKLETFWRTLLMDCESYPIRRLNDEVVEEVRPDWEFHLRYDGPDDPNEAKEEDREMLQEGWWKFGKGRHMWYRNRDEWTFCVSDQGLYMMVRRGAMEGDLIAVLDGGKVPVILREVPDRAGRETEYVVVCVAYVHGFMDGEAVEMCEAGELTEQEFLIT</sequence>
<dbReference type="Proteomes" id="UP001174691">
    <property type="component" value="Unassembled WGS sequence"/>
</dbReference>
<reference evidence="2" key="1">
    <citation type="submission" date="2022-07" db="EMBL/GenBank/DDBJ databases">
        <title>Fungi with potential for degradation of polypropylene.</title>
        <authorList>
            <person name="Gostincar C."/>
        </authorList>
    </citation>
    <scope>NUCLEOTIDE SEQUENCE</scope>
    <source>
        <strain evidence="2">EXF-13287</strain>
    </source>
</reference>
<dbReference type="PANTHER" id="PTHR24148:SF77">
    <property type="entry name" value="HETEROKARYON INCOMPATIBILITY DOMAIN-CONTAINING PROTEIN"/>
    <property type="match status" value="1"/>
</dbReference>
<evidence type="ECO:0000313" key="2">
    <source>
        <dbReference type="EMBL" id="KAJ9158006.1"/>
    </source>
</evidence>
<comment type="caution">
    <text evidence="2">The sequence shown here is derived from an EMBL/GenBank/DDBJ whole genome shotgun (WGS) entry which is preliminary data.</text>
</comment>
<dbReference type="InterPro" id="IPR010730">
    <property type="entry name" value="HET"/>
</dbReference>
<accession>A0AA38VLS8</accession>
<dbReference type="EMBL" id="JANBVN010000043">
    <property type="protein sequence ID" value="KAJ9158006.1"/>
    <property type="molecule type" value="Genomic_DNA"/>
</dbReference>